<comment type="caution">
    <text evidence="2">The sequence shown here is derived from an EMBL/GenBank/DDBJ whole genome shotgun (WGS) entry which is preliminary data.</text>
</comment>
<accession>A0A9W7E437</accession>
<dbReference type="EMBL" id="BRXZ01005401">
    <property type="protein sequence ID" value="GMH65447.1"/>
    <property type="molecule type" value="Genomic_DNA"/>
</dbReference>
<dbReference type="OrthoDB" id="10540270at2759"/>
<feature type="compositionally biased region" description="Low complexity" evidence="1">
    <location>
        <begin position="1"/>
        <end position="12"/>
    </location>
</feature>
<organism evidence="2 3">
    <name type="scientific">Triparma retinervis</name>
    <dbReference type="NCBI Taxonomy" id="2557542"/>
    <lineage>
        <taxon>Eukaryota</taxon>
        <taxon>Sar</taxon>
        <taxon>Stramenopiles</taxon>
        <taxon>Ochrophyta</taxon>
        <taxon>Bolidophyceae</taxon>
        <taxon>Parmales</taxon>
        <taxon>Triparmaceae</taxon>
        <taxon>Triparma</taxon>
    </lineage>
</organism>
<proteinExistence type="predicted"/>
<evidence type="ECO:0000256" key="1">
    <source>
        <dbReference type="SAM" id="MobiDB-lite"/>
    </source>
</evidence>
<dbReference type="AlphaFoldDB" id="A0A9W7E437"/>
<evidence type="ECO:0000313" key="3">
    <source>
        <dbReference type="Proteomes" id="UP001165082"/>
    </source>
</evidence>
<feature type="region of interest" description="Disordered" evidence="1">
    <location>
        <begin position="1"/>
        <end position="36"/>
    </location>
</feature>
<sequence length="519" mass="58015">MKSSSSSSTTSTRSKRAKHQQAPEQQPPKVSESEEITKLRRSLEALSVKGRFYLSELGLTAREKYGLGQSFVSNYSLDPQALIDYIIEGEKKEAQLKEFNPNEWASFFPGDEAAEGYAAAEAGLDVRTKFGYDPLKPQLPTELKTLWTACYCWGELATIIEASSVAEFSDKCFSICSLLGDKLLLVPIMKPLVASLEHRTRGNENPISKDEIKAYISLGYKDWRRKGARSEKQQQDILLSHPFQFGRLRFPGVIFTASDRNWDMEGPHGSANLPVKPAQCFSLHSRAPIWDYMTMIITTFCKENPGLKVTPGGIFSNLNPDGSIFSPEDEPTKAFIAANQQGKELIAGCYGYAIDIGEDRVRYIATDNKFIVEKNLNLMNEIDLAPDAAFRNHIDTVSVDSGYVRQTVQQQLKKLVCDRSQNAYRMYAIANMLKDEILPTLTITQPESHPAIALLTNSAGLDPDINIQTAKKAIEGRMDGKGQAVGGKDSPKWDVRDFLKMNIRENFFDDSKPSSWLFC</sequence>
<name>A0A9W7E437_9STRA</name>
<feature type="non-terminal residue" evidence="2">
    <location>
        <position position="1"/>
    </location>
</feature>
<protein>
    <submittedName>
        <fullName evidence="2">Uncharacterized protein</fullName>
    </submittedName>
</protein>
<gene>
    <name evidence="2" type="ORF">TrRE_jg10868</name>
</gene>
<evidence type="ECO:0000313" key="2">
    <source>
        <dbReference type="EMBL" id="GMH65447.1"/>
    </source>
</evidence>
<dbReference type="Proteomes" id="UP001165082">
    <property type="component" value="Unassembled WGS sequence"/>
</dbReference>
<reference evidence="2" key="1">
    <citation type="submission" date="2022-07" db="EMBL/GenBank/DDBJ databases">
        <title>Genome analysis of Parmales, a sister group of diatoms, reveals the evolutionary specialization of diatoms from phago-mixotrophs to photoautotrophs.</title>
        <authorList>
            <person name="Ban H."/>
            <person name="Sato S."/>
            <person name="Yoshikawa S."/>
            <person name="Kazumasa Y."/>
            <person name="Nakamura Y."/>
            <person name="Ichinomiya M."/>
            <person name="Saitoh K."/>
            <person name="Sato N."/>
            <person name="Blanc-Mathieu R."/>
            <person name="Endo H."/>
            <person name="Kuwata A."/>
            <person name="Ogata H."/>
        </authorList>
    </citation>
    <scope>NUCLEOTIDE SEQUENCE</scope>
</reference>
<keyword evidence="3" id="KW-1185">Reference proteome</keyword>